<evidence type="ECO:0000313" key="1">
    <source>
        <dbReference type="EMBL" id="RVX20457.1"/>
    </source>
</evidence>
<protein>
    <submittedName>
        <fullName evidence="1">Uncharacterized protein</fullName>
    </submittedName>
</protein>
<sequence>MSKIKLNGIWLTEEQEIKGGMVSAFQNLLSNPGDWRPTLNGLDFDRIGVEEATSLEVFIVEDVFSALLKLNGDKAPGVEDLRDFRLISLVGGLYKLLAKVLANRLKKVVGKVVFLAQNAFVKGRQILDTALIANEAIDSLLKWNESRVLCKLDIEKASRRLRQGDPLSPYLFVIGMEALSRLIFRAERGEKEGRVENLDALALEFGCKVGRLSTTYLGLPLGAQHKFVLV</sequence>
<dbReference type="EMBL" id="QGNW01000006">
    <property type="protein sequence ID" value="RVX20457.1"/>
    <property type="molecule type" value="Genomic_DNA"/>
</dbReference>
<accession>A0A438KGY1</accession>
<dbReference type="PANTHER" id="PTHR46890:SF48">
    <property type="entry name" value="RNA-DIRECTED DNA POLYMERASE"/>
    <property type="match status" value="1"/>
</dbReference>
<dbReference type="InterPro" id="IPR052343">
    <property type="entry name" value="Retrotransposon-Effector_Assoc"/>
</dbReference>
<dbReference type="PANTHER" id="PTHR46890">
    <property type="entry name" value="NON-LTR RETROLELEMENT REVERSE TRANSCRIPTASE-LIKE PROTEIN-RELATED"/>
    <property type="match status" value="1"/>
</dbReference>
<organism evidence="1 2">
    <name type="scientific">Vitis vinifera</name>
    <name type="common">Grape</name>
    <dbReference type="NCBI Taxonomy" id="29760"/>
    <lineage>
        <taxon>Eukaryota</taxon>
        <taxon>Viridiplantae</taxon>
        <taxon>Streptophyta</taxon>
        <taxon>Embryophyta</taxon>
        <taxon>Tracheophyta</taxon>
        <taxon>Spermatophyta</taxon>
        <taxon>Magnoliopsida</taxon>
        <taxon>eudicotyledons</taxon>
        <taxon>Gunneridae</taxon>
        <taxon>Pentapetalae</taxon>
        <taxon>rosids</taxon>
        <taxon>Vitales</taxon>
        <taxon>Vitaceae</taxon>
        <taxon>Viteae</taxon>
        <taxon>Vitis</taxon>
    </lineage>
</organism>
<comment type="caution">
    <text evidence="1">The sequence shown here is derived from an EMBL/GenBank/DDBJ whole genome shotgun (WGS) entry which is preliminary data.</text>
</comment>
<name>A0A438KGY1_VITVI</name>
<evidence type="ECO:0000313" key="2">
    <source>
        <dbReference type="Proteomes" id="UP000288805"/>
    </source>
</evidence>
<dbReference type="Proteomes" id="UP000288805">
    <property type="component" value="Unassembled WGS sequence"/>
</dbReference>
<dbReference type="AlphaFoldDB" id="A0A438KGY1"/>
<gene>
    <name evidence="1" type="ORF">CK203_002723</name>
</gene>
<reference evidence="1 2" key="1">
    <citation type="journal article" date="2018" name="PLoS Genet.">
        <title>Population sequencing reveals clonal diversity and ancestral inbreeding in the grapevine cultivar Chardonnay.</title>
        <authorList>
            <person name="Roach M.J."/>
            <person name="Johnson D.L."/>
            <person name="Bohlmann J."/>
            <person name="van Vuuren H.J."/>
            <person name="Jones S.J."/>
            <person name="Pretorius I.S."/>
            <person name="Schmidt S.A."/>
            <person name="Borneman A.R."/>
        </authorList>
    </citation>
    <scope>NUCLEOTIDE SEQUENCE [LARGE SCALE GENOMIC DNA]</scope>
    <source>
        <strain evidence="2">cv. Chardonnay</strain>
        <tissue evidence="1">Leaf</tissue>
    </source>
</reference>
<proteinExistence type="predicted"/>